<comment type="caution">
    <text evidence="1">The sequence shown here is derived from an EMBL/GenBank/DDBJ whole genome shotgun (WGS) entry which is preliminary data.</text>
</comment>
<evidence type="ECO:0000313" key="2">
    <source>
        <dbReference type="Proteomes" id="UP000005709"/>
    </source>
</evidence>
<name>C8PL25_9BACT</name>
<dbReference type="EMBL" id="ACYG01000031">
    <property type="protein sequence ID" value="EEV16440.1"/>
    <property type="molecule type" value="Genomic_DNA"/>
</dbReference>
<dbReference type="Proteomes" id="UP000005709">
    <property type="component" value="Unassembled WGS sequence"/>
</dbReference>
<accession>C8PL25</accession>
<sequence length="75" mass="8211">MAQQRNFDFSGARGAFLKDQILIKGKSGVGGASIKTAHSGSDKNRRQCPIFKILIENARDARISSDNLSSLELKF</sequence>
<protein>
    <submittedName>
        <fullName evidence="1">Uncharacterized protein</fullName>
    </submittedName>
</protein>
<reference evidence="1 2" key="1">
    <citation type="submission" date="2009-07" db="EMBL/GenBank/DDBJ databases">
        <authorList>
            <person name="Madupu R."/>
            <person name="Sebastian Y."/>
            <person name="Durkin A.S."/>
            <person name="Torralba M."/>
            <person name="Methe B."/>
            <person name="Sutton G.G."/>
            <person name="Strausberg R.L."/>
            <person name="Nelson K.E."/>
        </authorList>
    </citation>
    <scope>NUCLEOTIDE SEQUENCE [LARGE SCALE GENOMIC DNA]</scope>
    <source>
        <strain evidence="1 2">RM3268</strain>
    </source>
</reference>
<gene>
    <name evidence="1" type="ORF">CAMGR0001_2815</name>
</gene>
<evidence type="ECO:0000313" key="1">
    <source>
        <dbReference type="EMBL" id="EEV16440.1"/>
    </source>
</evidence>
<keyword evidence="2" id="KW-1185">Reference proteome</keyword>
<dbReference type="AlphaFoldDB" id="C8PL25"/>
<proteinExistence type="predicted"/>
<organism evidence="1 2">
    <name type="scientific">Campylobacter gracilis RM3268</name>
    <dbReference type="NCBI Taxonomy" id="553220"/>
    <lineage>
        <taxon>Bacteria</taxon>
        <taxon>Pseudomonadati</taxon>
        <taxon>Campylobacterota</taxon>
        <taxon>Epsilonproteobacteria</taxon>
        <taxon>Campylobacterales</taxon>
        <taxon>Campylobacteraceae</taxon>
        <taxon>Campylobacter</taxon>
    </lineage>
</organism>